<dbReference type="InterPro" id="IPR026021">
    <property type="entry name" value="YdjA-like"/>
</dbReference>
<dbReference type="InterPro" id="IPR029479">
    <property type="entry name" value="Nitroreductase"/>
</dbReference>
<evidence type="ECO:0000256" key="9">
    <source>
        <dbReference type="SAM" id="MobiDB-lite"/>
    </source>
</evidence>
<feature type="binding site" description="in other chain" evidence="8">
    <location>
        <begin position="16"/>
        <end position="18"/>
    </location>
    <ligand>
        <name>FMN</name>
        <dbReference type="ChEBI" id="CHEBI:58210"/>
        <note>ligand shared between dimeric partners</note>
    </ligand>
</feature>
<protein>
    <recommendedName>
        <fullName evidence="7">Putative NAD(P)H nitroreductase</fullName>
        <ecNumber evidence="7">1.-.-.-</ecNumber>
    </recommendedName>
</protein>
<evidence type="ECO:0000256" key="7">
    <source>
        <dbReference type="PIRNR" id="PIRNR000232"/>
    </source>
</evidence>
<keyword evidence="6 7" id="KW-0520">NAD</keyword>
<reference evidence="11 12" key="1">
    <citation type="submission" date="2019-03" db="EMBL/GenBank/DDBJ databases">
        <title>Genomic Encyclopedia of Type Strains, Phase IV (KMG-IV): sequencing the most valuable type-strain genomes for metagenomic binning, comparative biology and taxonomic classification.</title>
        <authorList>
            <person name="Goeker M."/>
        </authorList>
    </citation>
    <scope>NUCLEOTIDE SEQUENCE [LARGE SCALE GENOMIC DNA]</scope>
    <source>
        <strain evidence="11 12">DSM 25059</strain>
    </source>
</reference>
<dbReference type="EMBL" id="SNWD01000006">
    <property type="protein sequence ID" value="TDN82215.1"/>
    <property type="molecule type" value="Genomic_DNA"/>
</dbReference>
<dbReference type="Pfam" id="PF00881">
    <property type="entry name" value="Nitroreductase"/>
    <property type="match status" value="1"/>
</dbReference>
<dbReference type="Proteomes" id="UP000295493">
    <property type="component" value="Unassembled WGS sequence"/>
</dbReference>
<evidence type="ECO:0000256" key="2">
    <source>
        <dbReference type="ARBA" id="ARBA00022630"/>
    </source>
</evidence>
<dbReference type="PIRSF" id="PIRSF000232">
    <property type="entry name" value="YdjA"/>
    <property type="match status" value="1"/>
</dbReference>
<feature type="domain" description="Nitroreductase" evidence="10">
    <location>
        <begin position="16"/>
        <end position="170"/>
    </location>
</feature>
<feature type="region of interest" description="Disordered" evidence="9">
    <location>
        <begin position="1"/>
        <end position="29"/>
    </location>
</feature>
<dbReference type="PANTHER" id="PTHR43821">
    <property type="entry name" value="NAD(P)H NITROREDUCTASE YDJA-RELATED"/>
    <property type="match status" value="1"/>
</dbReference>
<evidence type="ECO:0000256" key="8">
    <source>
        <dbReference type="PIRSR" id="PIRSR000232-1"/>
    </source>
</evidence>
<feature type="binding site" evidence="8">
    <location>
        <position position="47"/>
    </location>
    <ligand>
        <name>FMN</name>
        <dbReference type="ChEBI" id="CHEBI:58210"/>
        <note>ligand shared between dimeric partners</note>
    </ligand>
</feature>
<keyword evidence="12" id="KW-1185">Reference proteome</keyword>
<evidence type="ECO:0000256" key="6">
    <source>
        <dbReference type="ARBA" id="ARBA00023027"/>
    </source>
</evidence>
<keyword evidence="5 7" id="KW-0560">Oxidoreductase</keyword>
<dbReference type="Gene3D" id="3.40.109.10">
    <property type="entry name" value="NADH Oxidase"/>
    <property type="match status" value="1"/>
</dbReference>
<gene>
    <name evidence="11" type="ORF">EV664_10621</name>
</gene>
<evidence type="ECO:0000256" key="4">
    <source>
        <dbReference type="ARBA" id="ARBA00022857"/>
    </source>
</evidence>
<keyword evidence="3 7" id="KW-0288">FMN</keyword>
<keyword evidence="4 7" id="KW-0521">NADP</keyword>
<evidence type="ECO:0000313" key="11">
    <source>
        <dbReference type="EMBL" id="TDN82215.1"/>
    </source>
</evidence>
<proteinExistence type="inferred from homology"/>
<dbReference type="RefSeq" id="WP_133495603.1">
    <property type="nucleotide sequence ID" value="NZ_BMLU01000006.1"/>
</dbReference>
<dbReference type="GO" id="GO:0016491">
    <property type="term" value="F:oxidoreductase activity"/>
    <property type="evidence" value="ECO:0007669"/>
    <property type="project" value="UniProtKB-UniRule"/>
</dbReference>
<feature type="compositionally biased region" description="Basic and acidic residues" evidence="9">
    <location>
        <begin position="14"/>
        <end position="23"/>
    </location>
</feature>
<feature type="binding site" description="in other chain" evidence="8">
    <location>
        <begin position="141"/>
        <end position="143"/>
    </location>
    <ligand>
        <name>FMN</name>
        <dbReference type="ChEBI" id="CHEBI:58210"/>
        <note>ligand shared between dimeric partners</note>
    </ligand>
</feature>
<evidence type="ECO:0000256" key="1">
    <source>
        <dbReference type="ARBA" id="ARBA00007118"/>
    </source>
</evidence>
<dbReference type="PANTHER" id="PTHR43821:SF1">
    <property type="entry name" value="NAD(P)H NITROREDUCTASE YDJA-RELATED"/>
    <property type="match status" value="1"/>
</dbReference>
<dbReference type="EC" id="1.-.-.-" evidence="7"/>
<comment type="cofactor">
    <cofactor evidence="8">
        <name>FMN</name>
        <dbReference type="ChEBI" id="CHEBI:58210"/>
    </cofactor>
    <text evidence="8">Binds 1 FMN per subunit.</text>
</comment>
<dbReference type="AlphaFoldDB" id="A0A4R6FNG8"/>
<comment type="similarity">
    <text evidence="1 7">Belongs to the nitroreductase family.</text>
</comment>
<dbReference type="CDD" id="cd02135">
    <property type="entry name" value="YdjA-like"/>
    <property type="match status" value="1"/>
</dbReference>
<feature type="binding site" evidence="8">
    <location>
        <position position="43"/>
    </location>
    <ligand>
        <name>FMN</name>
        <dbReference type="ChEBI" id="CHEBI:58210"/>
        <note>ligand shared between dimeric partners</note>
    </ligand>
</feature>
<accession>A0A4R6FNG8</accession>
<evidence type="ECO:0000259" key="10">
    <source>
        <dbReference type="Pfam" id="PF00881"/>
    </source>
</evidence>
<feature type="compositionally biased region" description="Polar residues" evidence="9">
    <location>
        <begin position="1"/>
        <end position="10"/>
    </location>
</feature>
<dbReference type="InterPro" id="IPR000415">
    <property type="entry name" value="Nitroreductase-like"/>
</dbReference>
<keyword evidence="2 7" id="KW-0285">Flavoprotein</keyword>
<name>A0A4R6FNG8_9SPHN</name>
<organism evidence="11 12">
    <name type="scientific">Stakelama pacifica</name>
    <dbReference type="NCBI Taxonomy" id="517720"/>
    <lineage>
        <taxon>Bacteria</taxon>
        <taxon>Pseudomonadati</taxon>
        <taxon>Pseudomonadota</taxon>
        <taxon>Alphaproteobacteria</taxon>
        <taxon>Sphingomonadales</taxon>
        <taxon>Sphingomonadaceae</taxon>
        <taxon>Stakelama</taxon>
    </lineage>
</organism>
<dbReference type="SUPFAM" id="SSF55469">
    <property type="entry name" value="FMN-dependent nitroreductase-like"/>
    <property type="match status" value="1"/>
</dbReference>
<comment type="caution">
    <text evidence="11">The sequence shown here is derived from an EMBL/GenBank/DDBJ whole genome shotgun (WGS) entry which is preliminary data.</text>
</comment>
<dbReference type="OrthoDB" id="9804207at2"/>
<evidence type="ECO:0000313" key="12">
    <source>
        <dbReference type="Proteomes" id="UP000295493"/>
    </source>
</evidence>
<dbReference type="InterPro" id="IPR052530">
    <property type="entry name" value="NAD(P)H_nitroreductase"/>
</dbReference>
<evidence type="ECO:0000256" key="5">
    <source>
        <dbReference type="ARBA" id="ARBA00023002"/>
    </source>
</evidence>
<sequence>MNFNDPTTPLSLLETRRSGKPRDLVAPGPDDNQIGRMIAIAGRTPDHGKLGPWRFVVVPDDRREAFADMLKAAYLAGKPDAGRLEIEAIEQFAHQAPTLIVTLFSPRTESHIPLWEQELSAGAATMNLCHAAHAMGFAAGWLTGWAAYDDRVRDAFGNAPERIAGFVFIGTPDKPLTERPRPDFDDMASRWDGS</sequence>
<evidence type="ECO:0000256" key="3">
    <source>
        <dbReference type="ARBA" id="ARBA00022643"/>
    </source>
</evidence>